<evidence type="ECO:0000313" key="1">
    <source>
        <dbReference type="EMBL" id="GAA3773728.1"/>
    </source>
</evidence>
<keyword evidence="2" id="KW-1185">Reference proteome</keyword>
<comment type="caution">
    <text evidence="1">The sequence shown here is derived from an EMBL/GenBank/DDBJ whole genome shotgun (WGS) entry which is preliminary data.</text>
</comment>
<evidence type="ECO:0000313" key="2">
    <source>
        <dbReference type="Proteomes" id="UP001500748"/>
    </source>
</evidence>
<dbReference type="Proteomes" id="UP001500748">
    <property type="component" value="Unassembled WGS sequence"/>
</dbReference>
<proteinExistence type="predicted"/>
<organism evidence="1 2">
    <name type="scientific">Flavobacterium ginsengiterrae</name>
    <dbReference type="NCBI Taxonomy" id="871695"/>
    <lineage>
        <taxon>Bacteria</taxon>
        <taxon>Pseudomonadati</taxon>
        <taxon>Bacteroidota</taxon>
        <taxon>Flavobacteriia</taxon>
        <taxon>Flavobacteriales</taxon>
        <taxon>Flavobacteriaceae</taxon>
        <taxon>Flavobacterium</taxon>
    </lineage>
</organism>
<reference evidence="2" key="1">
    <citation type="journal article" date="2019" name="Int. J. Syst. Evol. Microbiol.">
        <title>The Global Catalogue of Microorganisms (GCM) 10K type strain sequencing project: providing services to taxonomists for standard genome sequencing and annotation.</title>
        <authorList>
            <consortium name="The Broad Institute Genomics Platform"/>
            <consortium name="The Broad Institute Genome Sequencing Center for Infectious Disease"/>
            <person name="Wu L."/>
            <person name="Ma J."/>
        </authorList>
    </citation>
    <scope>NUCLEOTIDE SEQUENCE [LARGE SCALE GENOMIC DNA]</scope>
    <source>
        <strain evidence="2">JCM 17337</strain>
    </source>
</reference>
<name>A0ABP7GTF4_9FLAO</name>
<gene>
    <name evidence="1" type="ORF">GCM10022423_30460</name>
</gene>
<sequence length="204" mass="24896">MNNLPKLDFLYFNLELTEENYINRKKLYYDQVNWDERHFEDYAESCSFEELIFLMIYIHREKYPRCKFELSISHDSKEEILSNFTNEKGRVVTENKFTNYNFLRKEVIGMNAQYHHERYSDDEIMEKYWDGEFYMQNIFLEFNQEIPFEIIENALEGKEYTKTEKDDLLIYKVNDSPIASLEITKNSIKLNVNQDKVIRYVSVW</sequence>
<dbReference type="EMBL" id="BAABDU010000004">
    <property type="protein sequence ID" value="GAA3773728.1"/>
    <property type="molecule type" value="Genomic_DNA"/>
</dbReference>
<dbReference type="RefSeq" id="WP_345145462.1">
    <property type="nucleotide sequence ID" value="NZ_BAABDU010000004.1"/>
</dbReference>
<accession>A0ABP7GTF4</accession>
<protein>
    <submittedName>
        <fullName evidence="1">Uncharacterized protein</fullName>
    </submittedName>
</protein>